<feature type="binding site" evidence="18">
    <location>
        <position position="160"/>
    </location>
    <ligand>
        <name>(6S)-NADPHX</name>
        <dbReference type="ChEBI" id="CHEBI:64076"/>
    </ligand>
</feature>
<keyword evidence="9 18" id="KW-0630">Potassium</keyword>
<evidence type="ECO:0000256" key="17">
    <source>
        <dbReference type="HAMAP-Rule" id="MF_03157"/>
    </source>
</evidence>
<dbReference type="HAMAP" id="MF_01965">
    <property type="entry name" value="NADHX_dehydratase"/>
    <property type="match status" value="1"/>
</dbReference>
<dbReference type="PROSITE" id="PS01050">
    <property type="entry name" value="YJEF_C_2"/>
    <property type="match status" value="1"/>
</dbReference>
<evidence type="ECO:0000256" key="3">
    <source>
        <dbReference type="ARBA" id="ARBA00006001"/>
    </source>
</evidence>
<dbReference type="OrthoDB" id="10064708at2759"/>
<comment type="function">
    <text evidence="14 19">Bifunctional enzyme that catalyzes the epimerization of the S- and R-forms of NAD(P)HX and the dehydration of the S-form of NAD(P)HX at the expense of ADP, which is converted to AMP. This allows the repair of both epimers of NAD(P)HX, a damaged form of NAD(P)H that is a result of enzymatic or heat-dependent hydration.</text>
</comment>
<reference evidence="22 23" key="1">
    <citation type="journal article" date="2015" name="PLoS Pathog.">
        <title>Leptomonas seymouri: Adaptations to the Dixenous Life Cycle Analyzed by Genome Sequencing, Transcriptome Profiling and Co-infection with Leishmania donovani.</title>
        <authorList>
            <person name="Kraeva N."/>
            <person name="Butenko A."/>
            <person name="Hlavacova J."/>
            <person name="Kostygov A."/>
            <person name="Myskova J."/>
            <person name="Grybchuk D."/>
            <person name="Lestinova T."/>
            <person name="Votypka J."/>
            <person name="Volf P."/>
            <person name="Opperdoes F."/>
            <person name="Flegontov P."/>
            <person name="Lukes J."/>
            <person name="Yurchenko V."/>
        </authorList>
    </citation>
    <scope>NUCLEOTIDE SEQUENCE [LARGE SCALE GENOMIC DNA]</scope>
    <source>
        <strain evidence="22 23">ATCC 30220</strain>
    </source>
</reference>
<evidence type="ECO:0000256" key="10">
    <source>
        <dbReference type="ARBA" id="ARBA00023027"/>
    </source>
</evidence>
<feature type="binding site" evidence="17">
    <location>
        <begin position="451"/>
        <end position="455"/>
    </location>
    <ligand>
        <name>ATP</name>
        <dbReference type="ChEBI" id="CHEBI:30616"/>
    </ligand>
</feature>
<organism evidence="22 23">
    <name type="scientific">Leptomonas seymouri</name>
    <dbReference type="NCBI Taxonomy" id="5684"/>
    <lineage>
        <taxon>Eukaryota</taxon>
        <taxon>Discoba</taxon>
        <taxon>Euglenozoa</taxon>
        <taxon>Kinetoplastea</taxon>
        <taxon>Metakinetoplastina</taxon>
        <taxon>Trypanosomatida</taxon>
        <taxon>Trypanosomatidae</taxon>
        <taxon>Leishmaniinae</taxon>
        <taxon>Leptomonas</taxon>
    </lineage>
</organism>
<evidence type="ECO:0000256" key="18">
    <source>
        <dbReference type="HAMAP-Rule" id="MF_03159"/>
    </source>
</evidence>
<dbReference type="EMBL" id="LJSK01000308">
    <property type="protein sequence ID" value="KPI83929.1"/>
    <property type="molecule type" value="Genomic_DNA"/>
</dbReference>
<dbReference type="NCBIfam" id="TIGR00197">
    <property type="entry name" value="yjeF_nterm"/>
    <property type="match status" value="1"/>
</dbReference>
<comment type="function">
    <text evidence="17">Catalyzes the dehydration of the S-form of NAD(P)HX at the expense of ATP, which is converted to ADP. Together with NAD(P)HX epimerase, which catalyzes the epimerization of the S- and R-forms, the enzyme allows the repair of both epimers of NAD(P)HX, a damaged form of NAD(P)H that is a result of enzymatic or heat-dependent hydration.</text>
</comment>
<keyword evidence="8 19" id="KW-0521">NADP</keyword>
<dbReference type="GO" id="GO:0005524">
    <property type="term" value="F:ATP binding"/>
    <property type="evidence" value="ECO:0007669"/>
    <property type="project" value="UniProtKB-UniRule"/>
</dbReference>
<evidence type="ECO:0000256" key="19">
    <source>
        <dbReference type="PIRNR" id="PIRNR017184"/>
    </source>
</evidence>
<feature type="binding site" evidence="17">
    <location>
        <position position="504"/>
    </location>
    <ligand>
        <name>(6S)-NADPHX</name>
        <dbReference type="ChEBI" id="CHEBI:64076"/>
    </ligand>
</feature>
<evidence type="ECO:0000256" key="13">
    <source>
        <dbReference type="ARBA" id="ARBA00023268"/>
    </source>
</evidence>
<accession>A0A0N0P3B5</accession>
<dbReference type="HAMAP" id="MF_01966">
    <property type="entry name" value="NADHX_epimerase"/>
    <property type="match status" value="1"/>
</dbReference>
<evidence type="ECO:0000256" key="8">
    <source>
        <dbReference type="ARBA" id="ARBA00022857"/>
    </source>
</evidence>
<dbReference type="InterPro" id="IPR036652">
    <property type="entry name" value="YjeF_N_dom_sf"/>
</dbReference>
<dbReference type="PROSITE" id="PS51383">
    <property type="entry name" value="YJEF_C_3"/>
    <property type="match status" value="1"/>
</dbReference>
<comment type="similarity">
    <text evidence="17">Belongs to the NnrD/CARKD family.</text>
</comment>
<evidence type="ECO:0000256" key="4">
    <source>
        <dbReference type="ARBA" id="ARBA00009524"/>
    </source>
</evidence>
<keyword evidence="6 17" id="KW-0547">Nucleotide-binding</keyword>
<dbReference type="GO" id="GO:0047453">
    <property type="term" value="F:ATP-dependent NAD(P)H-hydrate dehydratase activity"/>
    <property type="evidence" value="ECO:0007669"/>
    <property type="project" value="UniProtKB-UniRule"/>
</dbReference>
<evidence type="ECO:0000256" key="15">
    <source>
        <dbReference type="ARBA" id="ARBA00048238"/>
    </source>
</evidence>
<gene>
    <name evidence="22" type="ORF">ABL78_7029</name>
</gene>
<dbReference type="EC" id="5.1.99.6" evidence="19"/>
<comment type="catalytic activity">
    <reaction evidence="15 19">
        <text>(6S)-NADHX + ADP = AMP + phosphate + NADH + H(+)</text>
        <dbReference type="Rhea" id="RHEA:32223"/>
        <dbReference type="ChEBI" id="CHEBI:15378"/>
        <dbReference type="ChEBI" id="CHEBI:43474"/>
        <dbReference type="ChEBI" id="CHEBI:57945"/>
        <dbReference type="ChEBI" id="CHEBI:64074"/>
        <dbReference type="ChEBI" id="CHEBI:456215"/>
        <dbReference type="ChEBI" id="CHEBI:456216"/>
        <dbReference type="EC" id="4.2.1.136"/>
    </reaction>
</comment>
<name>A0A0N0P3B5_LEPSE</name>
<dbReference type="PIRSF" id="PIRSF017184">
    <property type="entry name" value="Nnr"/>
    <property type="match status" value="1"/>
</dbReference>
<dbReference type="InterPro" id="IPR017953">
    <property type="entry name" value="Carbohydrate_kinase_pred_CS"/>
</dbReference>
<comment type="catalytic activity">
    <reaction evidence="1 18 19">
        <text>(6R)-NADHX = (6S)-NADHX</text>
        <dbReference type="Rhea" id="RHEA:32215"/>
        <dbReference type="ChEBI" id="CHEBI:64074"/>
        <dbReference type="ChEBI" id="CHEBI:64075"/>
        <dbReference type="EC" id="5.1.99.6"/>
    </reaction>
</comment>
<dbReference type="SUPFAM" id="SSF64153">
    <property type="entry name" value="YjeF N-terminal domain-like"/>
    <property type="match status" value="1"/>
</dbReference>
<comment type="similarity">
    <text evidence="4 19">In the C-terminal section; belongs to the NnrD/CARKD family.</text>
</comment>
<protein>
    <recommendedName>
        <fullName evidence="19">Bifunctional NAD(P)H-hydrate repair enzyme</fullName>
    </recommendedName>
    <alternativeName>
        <fullName evidence="19">Nicotinamide nucleotide repair protein</fullName>
    </alternativeName>
    <domain>
        <recommendedName>
            <fullName evidence="19">ADP-dependent (S)-NAD(P)H-hydrate dehydratase</fullName>
            <ecNumber evidence="19">4.2.1.136</ecNumber>
        </recommendedName>
        <alternativeName>
            <fullName evidence="19">ADP-dependent NAD(P)HX dehydratase</fullName>
        </alternativeName>
    </domain>
    <domain>
        <recommendedName>
            <fullName evidence="19">NAD(P)H-hydrate epimerase</fullName>
            <ecNumber evidence="19">5.1.99.6</ecNumber>
        </recommendedName>
    </domain>
</protein>
<dbReference type="PANTHER" id="PTHR12592:SF0">
    <property type="entry name" value="ATP-DEPENDENT (S)-NAD(P)H-HYDRATE DEHYDRATASE"/>
    <property type="match status" value="1"/>
</dbReference>
<comment type="caution">
    <text evidence="22">The sequence shown here is derived from an EMBL/GenBank/DDBJ whole genome shotgun (WGS) entry which is preliminary data.</text>
</comment>
<evidence type="ECO:0000256" key="5">
    <source>
        <dbReference type="ARBA" id="ARBA00022723"/>
    </source>
</evidence>
<feature type="binding site" evidence="18">
    <location>
        <position position="181"/>
    </location>
    <ligand>
        <name>K(+)</name>
        <dbReference type="ChEBI" id="CHEBI:29103"/>
    </ligand>
</feature>
<comment type="similarity">
    <text evidence="18">Belongs to the NnrE/AIBP family.</text>
</comment>
<dbReference type="AlphaFoldDB" id="A0A0N0P3B5"/>
<dbReference type="Gene3D" id="3.40.1190.20">
    <property type="match status" value="1"/>
</dbReference>
<comment type="function">
    <text evidence="18">Catalyzes the epimerization of the S- and R-forms of NAD(P)HX, a damaged form of NAD(P)H that is a result of enzymatic or heat-dependent hydration. This is a prerequisite for the S-specific NAD(P)H-hydrate dehydratase to allow the repair of both epimers of NAD(P)HX.</text>
</comment>
<evidence type="ECO:0000313" key="22">
    <source>
        <dbReference type="EMBL" id="KPI83929.1"/>
    </source>
</evidence>
<sequence>MSRWLSERCHVATALEETLRRCIWSAAWLRGAEPAAAASQNIDLSQLMERAGGAAYDIFAHLYAQQRHWLILVGPGNNGGDGYVIARHARQAGKAVTVLCMPQSKPLPTEATKARAAWQAVGGTEATLEAGQPVQVPADVDLVIDGLLGTGITGRPREHYEEVIRSINKLPVPRVAIDIPSGLNAETGVAAGECLKADHTATFICLKPGLLTGRARDYVGQLHYRSLGLAEWMTAPERLQHVQCRRLSVEDIPLFFGTPRAASAHKGSCGKVVLVGGDHGFGGAILMAAEACVAAGAGLTRALTRPEYAAPLLTRCPEVMVQSVNDDADKPHASAVPLHQQMEEAFQWATTIAVGPGLGSAEFAQAAVSVAVRHAAEHPEKTLVLDADALNVLGGQLREGASLPVISNSIITPHPGEAARLLGCRIEEVEKDRLNAARRLAAIFGGTCLLKGPGTVVYCDARSSARDASAPVEVAAVDGLPSRLSNAAIVDAGNPGMASGGMGDVLTGLLTGLAAQQLHNTFDTACAGALAHAVAADMVASADDRGTRGLRATELIANVPCVVNATGLARLRQNRGSL</sequence>
<evidence type="ECO:0000256" key="12">
    <source>
        <dbReference type="ARBA" id="ARBA00023239"/>
    </source>
</evidence>
<feature type="binding site" evidence="18">
    <location>
        <position position="78"/>
    </location>
    <ligand>
        <name>K(+)</name>
        <dbReference type="ChEBI" id="CHEBI:29103"/>
    </ligand>
</feature>
<dbReference type="CDD" id="cd01171">
    <property type="entry name" value="YXKO-related"/>
    <property type="match status" value="1"/>
</dbReference>
<feature type="binding site" evidence="18">
    <location>
        <position position="178"/>
    </location>
    <ligand>
        <name>(6S)-NADPHX</name>
        <dbReference type="ChEBI" id="CHEBI:64076"/>
    </ligand>
</feature>
<feature type="binding site" evidence="18">
    <location>
        <begin position="149"/>
        <end position="155"/>
    </location>
    <ligand>
        <name>(6S)-NADPHX</name>
        <dbReference type="ChEBI" id="CHEBI:64076"/>
    </ligand>
</feature>
<evidence type="ECO:0000256" key="1">
    <source>
        <dbReference type="ARBA" id="ARBA00000013"/>
    </source>
</evidence>
<dbReference type="InterPro" id="IPR030677">
    <property type="entry name" value="Nnr"/>
</dbReference>
<dbReference type="GO" id="GO:0046872">
    <property type="term" value="F:metal ion binding"/>
    <property type="evidence" value="ECO:0007669"/>
    <property type="project" value="UniProtKB-UniRule"/>
</dbReference>
<dbReference type="GO" id="GO:0052856">
    <property type="term" value="F:NAD(P)HX epimerase activity"/>
    <property type="evidence" value="ECO:0007669"/>
    <property type="project" value="UniProtKB-UniRule"/>
</dbReference>
<comment type="catalytic activity">
    <reaction evidence="16 19">
        <text>(6S)-NADPHX + ADP = AMP + phosphate + NADPH + H(+)</text>
        <dbReference type="Rhea" id="RHEA:32235"/>
        <dbReference type="ChEBI" id="CHEBI:15378"/>
        <dbReference type="ChEBI" id="CHEBI:43474"/>
        <dbReference type="ChEBI" id="CHEBI:57783"/>
        <dbReference type="ChEBI" id="CHEBI:64076"/>
        <dbReference type="ChEBI" id="CHEBI:456215"/>
        <dbReference type="ChEBI" id="CHEBI:456216"/>
        <dbReference type="EC" id="4.2.1.136"/>
    </reaction>
</comment>
<evidence type="ECO:0000256" key="6">
    <source>
        <dbReference type="ARBA" id="ARBA00022741"/>
    </source>
</evidence>
<comment type="catalytic activity">
    <reaction evidence="2 18 19">
        <text>(6R)-NADPHX = (6S)-NADPHX</text>
        <dbReference type="Rhea" id="RHEA:32227"/>
        <dbReference type="ChEBI" id="CHEBI:64076"/>
        <dbReference type="ChEBI" id="CHEBI:64077"/>
        <dbReference type="EC" id="5.1.99.6"/>
    </reaction>
</comment>
<evidence type="ECO:0000256" key="7">
    <source>
        <dbReference type="ARBA" id="ARBA00022840"/>
    </source>
</evidence>
<dbReference type="FunFam" id="3.40.50.10260:FF:000003">
    <property type="entry name" value="Multifunctional fusion protein"/>
    <property type="match status" value="1"/>
</dbReference>
<dbReference type="SUPFAM" id="SSF53613">
    <property type="entry name" value="Ribokinase-like"/>
    <property type="match status" value="1"/>
</dbReference>
<keyword evidence="5 18" id="KW-0479">Metal-binding</keyword>
<dbReference type="EC" id="4.2.1.136" evidence="19"/>
<feature type="domain" description="YjeF N-terminal" evidence="21">
    <location>
        <begin position="29"/>
        <end position="235"/>
    </location>
</feature>
<comment type="catalytic activity">
    <reaction evidence="17">
        <text>(6S)-NADPHX + ATP = ADP + phosphate + NADPH + H(+)</text>
        <dbReference type="Rhea" id="RHEA:32231"/>
        <dbReference type="ChEBI" id="CHEBI:15378"/>
        <dbReference type="ChEBI" id="CHEBI:30616"/>
        <dbReference type="ChEBI" id="CHEBI:43474"/>
        <dbReference type="ChEBI" id="CHEBI:57783"/>
        <dbReference type="ChEBI" id="CHEBI:64076"/>
        <dbReference type="ChEBI" id="CHEBI:456216"/>
        <dbReference type="EC" id="4.2.1.93"/>
    </reaction>
</comment>
<keyword evidence="11 18" id="KW-0413">Isomerase</keyword>
<dbReference type="GO" id="GO:0052855">
    <property type="term" value="F:ADP-dependent NAD(P)H-hydrate dehydratase activity"/>
    <property type="evidence" value="ECO:0007669"/>
    <property type="project" value="UniProtKB-UniRule"/>
</dbReference>
<keyword evidence="17" id="KW-0597">Phosphoprotein</keyword>
<dbReference type="Gene3D" id="3.40.50.10260">
    <property type="entry name" value="YjeF N-terminal domain"/>
    <property type="match status" value="1"/>
</dbReference>
<evidence type="ECO:0000256" key="16">
    <source>
        <dbReference type="ARBA" id="ARBA00049209"/>
    </source>
</evidence>
<evidence type="ECO:0000259" key="20">
    <source>
        <dbReference type="PROSITE" id="PS51383"/>
    </source>
</evidence>
<dbReference type="InterPro" id="IPR004443">
    <property type="entry name" value="YjeF_N_dom"/>
</dbReference>
<proteinExistence type="inferred from homology"/>
<keyword evidence="23" id="KW-1185">Reference proteome</keyword>
<keyword evidence="7 17" id="KW-0067">ATP-binding</keyword>
<comment type="cofactor">
    <cofactor evidence="17">
        <name>Mg(2+)</name>
        <dbReference type="ChEBI" id="CHEBI:18420"/>
    </cofactor>
</comment>
<dbReference type="PANTHER" id="PTHR12592">
    <property type="entry name" value="ATP-DEPENDENT (S)-NAD(P)H-HYDRATE DEHYDRATASE FAMILY MEMBER"/>
    <property type="match status" value="1"/>
</dbReference>
<feature type="binding site" evidence="18">
    <location>
        <position position="145"/>
    </location>
    <ligand>
        <name>K(+)</name>
        <dbReference type="ChEBI" id="CHEBI:29103"/>
    </ligand>
</feature>
<comment type="similarity">
    <text evidence="3 19">In the N-terminal section; belongs to the NnrE/AIBP family.</text>
</comment>
<comment type="catalytic activity">
    <reaction evidence="17">
        <text>(6S)-NADHX + ATP = ADP + phosphate + NADH + H(+)</text>
        <dbReference type="Rhea" id="RHEA:19017"/>
        <dbReference type="ChEBI" id="CHEBI:15378"/>
        <dbReference type="ChEBI" id="CHEBI:30616"/>
        <dbReference type="ChEBI" id="CHEBI:43474"/>
        <dbReference type="ChEBI" id="CHEBI:57945"/>
        <dbReference type="ChEBI" id="CHEBI:64074"/>
        <dbReference type="ChEBI" id="CHEBI:456216"/>
        <dbReference type="EC" id="4.2.1.93"/>
    </reaction>
</comment>
<evidence type="ECO:0000313" key="23">
    <source>
        <dbReference type="Proteomes" id="UP000038009"/>
    </source>
</evidence>
<feature type="binding site" evidence="17">
    <location>
        <begin position="494"/>
        <end position="503"/>
    </location>
    <ligand>
        <name>ATP</name>
        <dbReference type="ChEBI" id="CHEBI:30616"/>
    </ligand>
</feature>
<keyword evidence="13" id="KW-0511">Multifunctional enzyme</keyword>
<dbReference type="OMA" id="NAHKGDY"/>
<feature type="binding site" evidence="18">
    <location>
        <begin position="77"/>
        <end position="81"/>
    </location>
    <ligand>
        <name>(6S)-NADPHX</name>
        <dbReference type="ChEBI" id="CHEBI:64076"/>
    </ligand>
</feature>
<feature type="binding site" evidence="17">
    <location>
        <begin position="414"/>
        <end position="420"/>
    </location>
    <ligand>
        <name>(6S)-NADPHX</name>
        <dbReference type="ChEBI" id="CHEBI:64076"/>
    </ligand>
</feature>
<dbReference type="GO" id="GO:0046496">
    <property type="term" value="P:nicotinamide nucleotide metabolic process"/>
    <property type="evidence" value="ECO:0007669"/>
    <property type="project" value="UniProtKB-UniRule"/>
</dbReference>
<evidence type="ECO:0000256" key="2">
    <source>
        <dbReference type="ARBA" id="ARBA00000909"/>
    </source>
</evidence>
<dbReference type="VEuPathDB" id="TriTrypDB:Lsey_0308_0060"/>
<evidence type="ECO:0000256" key="11">
    <source>
        <dbReference type="ARBA" id="ARBA00023235"/>
    </source>
</evidence>
<evidence type="ECO:0000259" key="21">
    <source>
        <dbReference type="PROSITE" id="PS51385"/>
    </source>
</evidence>
<keyword evidence="10 17" id="KW-0520">NAD</keyword>
<dbReference type="GO" id="GO:0110051">
    <property type="term" value="P:metabolite repair"/>
    <property type="evidence" value="ECO:0007669"/>
    <property type="project" value="TreeGrafter"/>
</dbReference>
<dbReference type="Pfam" id="PF01256">
    <property type="entry name" value="Carb_kinase"/>
    <property type="match status" value="2"/>
</dbReference>
<keyword evidence="12 17" id="KW-0456">Lyase</keyword>
<dbReference type="Proteomes" id="UP000038009">
    <property type="component" value="Unassembled WGS sequence"/>
</dbReference>
<evidence type="ECO:0000256" key="9">
    <source>
        <dbReference type="ARBA" id="ARBA00022958"/>
    </source>
</evidence>
<dbReference type="PROSITE" id="PS51385">
    <property type="entry name" value="YJEF_N"/>
    <property type="match status" value="1"/>
</dbReference>
<feature type="domain" description="YjeF C-terminal" evidence="20">
    <location>
        <begin position="249"/>
        <end position="566"/>
    </location>
</feature>
<feature type="binding site" evidence="17">
    <location>
        <position position="357"/>
    </location>
    <ligand>
        <name>(6S)-NADPHX</name>
        <dbReference type="ChEBI" id="CHEBI:64076"/>
    </ligand>
</feature>
<dbReference type="InterPro" id="IPR029056">
    <property type="entry name" value="Ribokinase-like"/>
</dbReference>
<evidence type="ECO:0000256" key="14">
    <source>
        <dbReference type="ARBA" id="ARBA00025153"/>
    </source>
</evidence>
<dbReference type="Pfam" id="PF03853">
    <property type="entry name" value="YjeF_N"/>
    <property type="match status" value="1"/>
</dbReference>
<comment type="cofactor">
    <cofactor evidence="18 19">
        <name>K(+)</name>
        <dbReference type="ChEBI" id="CHEBI:29103"/>
    </cofactor>
    <text evidence="18 19">Binds 1 potassium ion per subunit.</text>
</comment>
<dbReference type="InterPro" id="IPR000631">
    <property type="entry name" value="CARKD"/>
</dbReference>